<feature type="transmembrane region" description="Helical" evidence="1">
    <location>
        <begin position="35"/>
        <end position="57"/>
    </location>
</feature>
<evidence type="ECO:0000313" key="2">
    <source>
        <dbReference type="EMBL" id="KGE68988.1"/>
    </source>
</evidence>
<dbReference type="Proteomes" id="UP000030060">
    <property type="component" value="Unassembled WGS sequence"/>
</dbReference>
<sequence>MGGLLNSATEASGNWSLFIAGVVAVWEWFQHLFATIWGGLGWPHATLIIFIVSVYCFSSEIKSILPRIKKVGATGVEVDPQPPLVQPSLRDEEKLQHAHSGDYPSTFAVALGLIQGEILNKNQTEQIQYLVMTDANWRVLWLFENTYSVIFGGQIQLLQLLNERGVAGFPNDEAVREWQAYKERFAPHLNEWEMTPFIDFLVVRELITKTDDALFIAPRGNEFLTWMVKNGRSPNRPW</sequence>
<proteinExistence type="predicted"/>
<dbReference type="EMBL" id="ASGY01000037">
    <property type="protein sequence ID" value="KGE68988.1"/>
    <property type="molecule type" value="Genomic_DNA"/>
</dbReference>
<comment type="caution">
    <text evidence="2">The sequence shown here is derived from an EMBL/GenBank/DDBJ whole genome shotgun (WGS) entry which is preliminary data.</text>
</comment>
<accession>A0A0A1Z442</accession>
<organism evidence="2 3">
    <name type="scientific">Pseudomonas fluorescens LMG 5329</name>
    <dbReference type="NCBI Taxonomy" id="1324332"/>
    <lineage>
        <taxon>Bacteria</taxon>
        <taxon>Pseudomonadati</taxon>
        <taxon>Pseudomonadota</taxon>
        <taxon>Gammaproteobacteria</taxon>
        <taxon>Pseudomonadales</taxon>
        <taxon>Pseudomonadaceae</taxon>
        <taxon>Pseudomonas</taxon>
    </lineage>
</organism>
<reference evidence="2 3" key="1">
    <citation type="journal article" date="2013" name="Genome Announc.">
        <title>Draft Genome Sequence of Pseudomonas fluorescens LMG 5329, a White Line-Inducing Principle-Producing Bioindicator for the Mushroom Pathogen Pseudomonas tolaasii.</title>
        <authorList>
            <person name="Ghequire M.G."/>
            <person name="Rokni-Zadeh H."/>
            <person name="Zarrineh P."/>
            <person name="De Mot R."/>
        </authorList>
    </citation>
    <scope>NUCLEOTIDE SEQUENCE [LARGE SCALE GENOMIC DNA]</scope>
    <source>
        <strain evidence="2 3">LMG 5329</strain>
    </source>
</reference>
<gene>
    <name evidence="2" type="ORF">K814_0105300</name>
</gene>
<keyword evidence="1" id="KW-0812">Transmembrane</keyword>
<keyword evidence="1" id="KW-1133">Transmembrane helix</keyword>
<dbReference type="AlphaFoldDB" id="A0A0A1Z442"/>
<evidence type="ECO:0000256" key="1">
    <source>
        <dbReference type="SAM" id="Phobius"/>
    </source>
</evidence>
<feature type="transmembrane region" description="Helical" evidence="1">
    <location>
        <begin position="12"/>
        <end position="29"/>
    </location>
</feature>
<name>A0A0A1Z442_PSEFL</name>
<evidence type="ECO:0000313" key="3">
    <source>
        <dbReference type="Proteomes" id="UP000030060"/>
    </source>
</evidence>
<protein>
    <submittedName>
        <fullName evidence="2">Uncharacterized protein</fullName>
    </submittedName>
</protein>
<keyword evidence="1" id="KW-0472">Membrane</keyword>